<accession>A0A3S4ZJJ5</accession>
<feature type="region of interest" description="Disordered" evidence="1">
    <location>
        <begin position="72"/>
        <end position="115"/>
    </location>
</feature>
<comment type="caution">
    <text evidence="4">The sequence shown here is derived from an EMBL/GenBank/DDBJ whole genome shotgun (WGS) entry which is preliminary data.</text>
</comment>
<dbReference type="EMBL" id="CAAALY010016961">
    <property type="protein sequence ID" value="VEL13180.1"/>
    <property type="molecule type" value="Genomic_DNA"/>
</dbReference>
<proteinExistence type="predicted"/>
<reference evidence="4" key="1">
    <citation type="submission" date="2018-11" db="EMBL/GenBank/DDBJ databases">
        <authorList>
            <consortium name="Pathogen Informatics"/>
        </authorList>
    </citation>
    <scope>NUCLEOTIDE SEQUENCE</scope>
</reference>
<dbReference type="Proteomes" id="UP000784294">
    <property type="component" value="Unassembled WGS sequence"/>
</dbReference>
<sequence length="152" mass="16157">MPFTLSAFPFLYIFSTLGNTCITTIDHSSSALNEVEGDAPEACRLAATSPAPPSLSTSSATSISASSVPVAGIHATSDAGDVPLDPSQPPGDQNLPSEYSSPFEPPIRPNQGSEGRPIALRANHFEIRVPKGYLHHYDVSITPDKCPRRVNR</sequence>
<evidence type="ECO:0000313" key="5">
    <source>
        <dbReference type="Proteomes" id="UP000784294"/>
    </source>
</evidence>
<keyword evidence="2" id="KW-0732">Signal</keyword>
<evidence type="ECO:0000313" key="4">
    <source>
        <dbReference type="EMBL" id="VEL13180.1"/>
    </source>
</evidence>
<feature type="compositionally biased region" description="Polar residues" evidence="1">
    <location>
        <begin position="90"/>
        <end position="100"/>
    </location>
</feature>
<feature type="signal peptide" evidence="2">
    <location>
        <begin position="1"/>
        <end position="18"/>
    </location>
</feature>
<dbReference type="OrthoDB" id="10252740at2759"/>
<dbReference type="Pfam" id="PF16486">
    <property type="entry name" value="ArgoN"/>
    <property type="match status" value="1"/>
</dbReference>
<evidence type="ECO:0000259" key="3">
    <source>
        <dbReference type="Pfam" id="PF16486"/>
    </source>
</evidence>
<feature type="chain" id="PRO_5018599611" description="Protein argonaute N-terminal domain-containing protein" evidence="2">
    <location>
        <begin position="19"/>
        <end position="152"/>
    </location>
</feature>
<gene>
    <name evidence="4" type="ORF">PXEA_LOCUS6620</name>
</gene>
<evidence type="ECO:0000256" key="2">
    <source>
        <dbReference type="SAM" id="SignalP"/>
    </source>
</evidence>
<name>A0A3S4ZJJ5_9PLAT</name>
<protein>
    <recommendedName>
        <fullName evidence="3">Protein argonaute N-terminal domain-containing protein</fullName>
    </recommendedName>
</protein>
<keyword evidence="5" id="KW-1185">Reference proteome</keyword>
<dbReference type="AlphaFoldDB" id="A0A3S4ZJJ5"/>
<dbReference type="InterPro" id="IPR032474">
    <property type="entry name" value="Argonaute_N"/>
</dbReference>
<feature type="domain" description="Protein argonaute N-terminal" evidence="3">
    <location>
        <begin position="116"/>
        <end position="151"/>
    </location>
</feature>
<evidence type="ECO:0000256" key="1">
    <source>
        <dbReference type="SAM" id="MobiDB-lite"/>
    </source>
</evidence>
<organism evidence="4 5">
    <name type="scientific">Protopolystoma xenopodis</name>
    <dbReference type="NCBI Taxonomy" id="117903"/>
    <lineage>
        <taxon>Eukaryota</taxon>
        <taxon>Metazoa</taxon>
        <taxon>Spiralia</taxon>
        <taxon>Lophotrochozoa</taxon>
        <taxon>Platyhelminthes</taxon>
        <taxon>Monogenea</taxon>
        <taxon>Polyopisthocotylea</taxon>
        <taxon>Polystomatidea</taxon>
        <taxon>Polystomatidae</taxon>
        <taxon>Protopolystoma</taxon>
    </lineage>
</organism>